<sequence>MIFVIVCLQLVSAERVHVVTPENHLAEEEVADGNVTDPDDTYLKAYRETHNVAERRNPLSAYEDHSYNTLSHSSYIDDDVYPEFSHKPHSNKHRYQSPAVVYGPPSPVSYYHHHHHPEPVSHHTIIGLPTESHHFHPLSAFMHKFGLYKVLKLVAKIVVLQIILKFVVVVALFFFIPVLLPREKQKDESEEDRLLSTLNDITYRVWNSITENESMEDEDKEEEEEEEDEEDDGNHNGQNHQKHDEELDEVDLKLLNKLIREWKEENFGGPDKGSAVQFLERCVNIVNRVLGVMIGLLKMKNNSMDTLDGMMLNRVSAFVKRVVKTWPKLMSGWKAG</sequence>
<proteinExistence type="predicted"/>
<evidence type="ECO:0000256" key="2">
    <source>
        <dbReference type="SAM" id="Phobius"/>
    </source>
</evidence>
<keyword evidence="2" id="KW-0472">Membrane</keyword>
<feature type="transmembrane region" description="Helical" evidence="2">
    <location>
        <begin position="158"/>
        <end position="180"/>
    </location>
</feature>
<feature type="compositionally biased region" description="Acidic residues" evidence="1">
    <location>
        <begin position="213"/>
        <end position="232"/>
    </location>
</feature>
<name>A0AAW2HJG1_9NEOP</name>
<keyword evidence="2" id="KW-1133">Transmembrane helix</keyword>
<reference evidence="3" key="1">
    <citation type="journal article" date="2024" name="Gigascience">
        <title>Chromosome-level genome of the poultry shaft louse Menopon gallinae provides insight into the host-switching and adaptive evolution of parasitic lice.</title>
        <authorList>
            <person name="Xu Y."/>
            <person name="Ma L."/>
            <person name="Liu S."/>
            <person name="Liang Y."/>
            <person name="Liu Q."/>
            <person name="He Z."/>
            <person name="Tian L."/>
            <person name="Duan Y."/>
            <person name="Cai W."/>
            <person name="Li H."/>
            <person name="Song F."/>
        </authorList>
    </citation>
    <scope>NUCLEOTIDE SEQUENCE</scope>
    <source>
        <strain evidence="3">Cailab_2023a</strain>
    </source>
</reference>
<accession>A0AAW2HJG1</accession>
<comment type="caution">
    <text evidence="3">The sequence shown here is derived from an EMBL/GenBank/DDBJ whole genome shotgun (WGS) entry which is preliminary data.</text>
</comment>
<evidence type="ECO:0000313" key="3">
    <source>
        <dbReference type="EMBL" id="KAL0270104.1"/>
    </source>
</evidence>
<dbReference type="AlphaFoldDB" id="A0AAW2HJG1"/>
<gene>
    <name evidence="3" type="ORF">PYX00_007622</name>
</gene>
<evidence type="ECO:0000256" key="1">
    <source>
        <dbReference type="SAM" id="MobiDB-lite"/>
    </source>
</evidence>
<organism evidence="3">
    <name type="scientific">Menopon gallinae</name>
    <name type="common">poultry shaft louse</name>
    <dbReference type="NCBI Taxonomy" id="328185"/>
    <lineage>
        <taxon>Eukaryota</taxon>
        <taxon>Metazoa</taxon>
        <taxon>Ecdysozoa</taxon>
        <taxon>Arthropoda</taxon>
        <taxon>Hexapoda</taxon>
        <taxon>Insecta</taxon>
        <taxon>Pterygota</taxon>
        <taxon>Neoptera</taxon>
        <taxon>Paraneoptera</taxon>
        <taxon>Psocodea</taxon>
        <taxon>Troctomorpha</taxon>
        <taxon>Phthiraptera</taxon>
        <taxon>Amblycera</taxon>
        <taxon>Menoponidae</taxon>
        <taxon>Menopon</taxon>
    </lineage>
</organism>
<dbReference type="EMBL" id="JARGDH010000004">
    <property type="protein sequence ID" value="KAL0270104.1"/>
    <property type="molecule type" value="Genomic_DNA"/>
</dbReference>
<feature type="region of interest" description="Disordered" evidence="1">
    <location>
        <begin position="212"/>
        <end position="245"/>
    </location>
</feature>
<keyword evidence="2" id="KW-0812">Transmembrane</keyword>
<protein>
    <submittedName>
        <fullName evidence="3">Uncharacterized protein</fullName>
    </submittedName>
</protein>